<dbReference type="EMBL" id="MU857147">
    <property type="protein sequence ID" value="KAK4149554.1"/>
    <property type="molecule type" value="Genomic_DNA"/>
</dbReference>
<keyword evidence="2" id="KW-1133">Transmembrane helix</keyword>
<protein>
    <submittedName>
        <fullName evidence="3">Uncharacterized protein</fullName>
    </submittedName>
</protein>
<keyword evidence="2" id="KW-0812">Transmembrane</keyword>
<evidence type="ECO:0000256" key="1">
    <source>
        <dbReference type="SAM" id="MobiDB-lite"/>
    </source>
</evidence>
<accession>A0AAN6VED7</accession>
<feature type="transmembrane region" description="Helical" evidence="2">
    <location>
        <begin position="432"/>
        <end position="458"/>
    </location>
</feature>
<reference evidence="3" key="2">
    <citation type="submission" date="2023-05" db="EMBL/GenBank/DDBJ databases">
        <authorList>
            <consortium name="Lawrence Berkeley National Laboratory"/>
            <person name="Steindorff A."/>
            <person name="Hensen N."/>
            <person name="Bonometti L."/>
            <person name="Westerberg I."/>
            <person name="Brannstrom I.O."/>
            <person name="Guillou S."/>
            <person name="Cros-Aarteil S."/>
            <person name="Calhoun S."/>
            <person name="Haridas S."/>
            <person name="Kuo A."/>
            <person name="Mondo S."/>
            <person name="Pangilinan J."/>
            <person name="Riley R."/>
            <person name="Labutti K."/>
            <person name="Andreopoulos B."/>
            <person name="Lipzen A."/>
            <person name="Chen C."/>
            <person name="Yanf M."/>
            <person name="Daum C."/>
            <person name="Ng V."/>
            <person name="Clum A."/>
            <person name="Ohm R."/>
            <person name="Martin F."/>
            <person name="Silar P."/>
            <person name="Natvig D."/>
            <person name="Lalanne C."/>
            <person name="Gautier V."/>
            <person name="Ament-Velasquez S.L."/>
            <person name="Kruys A."/>
            <person name="Hutchinson M.I."/>
            <person name="Powell A.J."/>
            <person name="Barry K."/>
            <person name="Miller A.N."/>
            <person name="Grigoriev I.V."/>
            <person name="Debuchy R."/>
            <person name="Gladieux P."/>
            <person name="Thoren M.H."/>
            <person name="Johannesson H."/>
        </authorList>
    </citation>
    <scope>NUCLEOTIDE SEQUENCE</scope>
    <source>
        <strain evidence="3">CBS 538.74</strain>
    </source>
</reference>
<gene>
    <name evidence="3" type="ORF">C8A00DRAFT_46849</name>
</gene>
<name>A0AAN6VED7_9PEZI</name>
<feature type="transmembrane region" description="Helical" evidence="2">
    <location>
        <begin position="387"/>
        <end position="412"/>
    </location>
</feature>
<dbReference type="AlphaFoldDB" id="A0AAN6VED7"/>
<keyword evidence="4" id="KW-1185">Reference proteome</keyword>
<organism evidence="3 4">
    <name type="scientific">Chaetomidium leptoderma</name>
    <dbReference type="NCBI Taxonomy" id="669021"/>
    <lineage>
        <taxon>Eukaryota</taxon>
        <taxon>Fungi</taxon>
        <taxon>Dikarya</taxon>
        <taxon>Ascomycota</taxon>
        <taxon>Pezizomycotina</taxon>
        <taxon>Sordariomycetes</taxon>
        <taxon>Sordariomycetidae</taxon>
        <taxon>Sordariales</taxon>
        <taxon>Chaetomiaceae</taxon>
        <taxon>Chaetomidium</taxon>
    </lineage>
</organism>
<sequence>MAPVTGNFSEVVNHGDPDLKCSPATPWSIFIFFLSNYLSHCATVISYPGFSPVDTVAATALALFLPSSGITRAMFAIARHSRFRRKKNALERAAAAGALRIVGDRIKPQLNGLEKIQRRLELDQSPAGNTDLGEAEDGRAELTPPEQRAEHIRPLSDTSKTAQEKVISNMPMAARVSIENFPAWLPRGYSWANVDDEAVIEWTGPPTRPQDVTGGLPGLCSNYNWIQSLVAIFQVGGAAFTLYESRGNQTDHYGYTAFGLTVVPYLIMSILNLFAQVLTASYPNVYMVGSPEMDEARRRGGVFDGVVGRLVPLVEDGDADKPTYEVRLVVDNKGHKRIKVMERVSGSDSYPRAIRLARANDRSGPLDGDLQVTNCTPYKRYSVRSDVFRFFVGVHLYFFLPILLASLSIVMVGAMTRFEGRESTRAQRGWTLSWLVVPLTVALLGVFCVPAIGGFVVVANMLTEYGICEAA</sequence>
<dbReference type="Proteomes" id="UP001302745">
    <property type="component" value="Unassembled WGS sequence"/>
</dbReference>
<feature type="transmembrane region" description="Helical" evidence="2">
    <location>
        <begin position="56"/>
        <end position="78"/>
    </location>
</feature>
<keyword evidence="2" id="KW-0472">Membrane</keyword>
<proteinExistence type="predicted"/>
<evidence type="ECO:0000313" key="4">
    <source>
        <dbReference type="Proteomes" id="UP001302745"/>
    </source>
</evidence>
<comment type="caution">
    <text evidence="3">The sequence shown here is derived from an EMBL/GenBank/DDBJ whole genome shotgun (WGS) entry which is preliminary data.</text>
</comment>
<reference evidence="3" key="1">
    <citation type="journal article" date="2023" name="Mol. Phylogenet. Evol.">
        <title>Genome-scale phylogeny and comparative genomics of the fungal order Sordariales.</title>
        <authorList>
            <person name="Hensen N."/>
            <person name="Bonometti L."/>
            <person name="Westerberg I."/>
            <person name="Brannstrom I.O."/>
            <person name="Guillou S."/>
            <person name="Cros-Aarteil S."/>
            <person name="Calhoun S."/>
            <person name="Haridas S."/>
            <person name="Kuo A."/>
            <person name="Mondo S."/>
            <person name="Pangilinan J."/>
            <person name="Riley R."/>
            <person name="LaButti K."/>
            <person name="Andreopoulos B."/>
            <person name="Lipzen A."/>
            <person name="Chen C."/>
            <person name="Yan M."/>
            <person name="Daum C."/>
            <person name="Ng V."/>
            <person name="Clum A."/>
            <person name="Steindorff A."/>
            <person name="Ohm R.A."/>
            <person name="Martin F."/>
            <person name="Silar P."/>
            <person name="Natvig D.O."/>
            <person name="Lalanne C."/>
            <person name="Gautier V."/>
            <person name="Ament-Velasquez S.L."/>
            <person name="Kruys A."/>
            <person name="Hutchinson M.I."/>
            <person name="Powell A.J."/>
            <person name="Barry K."/>
            <person name="Miller A.N."/>
            <person name="Grigoriev I.V."/>
            <person name="Debuchy R."/>
            <person name="Gladieux P."/>
            <person name="Hiltunen Thoren M."/>
            <person name="Johannesson H."/>
        </authorList>
    </citation>
    <scope>NUCLEOTIDE SEQUENCE</scope>
    <source>
        <strain evidence="3">CBS 538.74</strain>
    </source>
</reference>
<feature type="transmembrane region" description="Helical" evidence="2">
    <location>
        <begin position="255"/>
        <end position="275"/>
    </location>
</feature>
<evidence type="ECO:0000256" key="2">
    <source>
        <dbReference type="SAM" id="Phobius"/>
    </source>
</evidence>
<evidence type="ECO:0000313" key="3">
    <source>
        <dbReference type="EMBL" id="KAK4149554.1"/>
    </source>
</evidence>
<feature type="region of interest" description="Disordered" evidence="1">
    <location>
        <begin position="121"/>
        <end position="160"/>
    </location>
</feature>